<evidence type="ECO:0000313" key="2">
    <source>
        <dbReference type="EMBL" id="KZZ91793.1"/>
    </source>
</evidence>
<accession>A0A162IDC9</accession>
<evidence type="ECO:0000313" key="3">
    <source>
        <dbReference type="Proteomes" id="UP000078544"/>
    </source>
</evidence>
<feature type="compositionally biased region" description="Basic and acidic residues" evidence="1">
    <location>
        <begin position="47"/>
        <end position="66"/>
    </location>
</feature>
<dbReference type="EMBL" id="AZGY01000017">
    <property type="protein sequence ID" value="KZZ91793.1"/>
    <property type="molecule type" value="Genomic_DNA"/>
</dbReference>
<dbReference type="OrthoDB" id="5204927at2759"/>
<reference evidence="2 3" key="1">
    <citation type="journal article" date="2016" name="Genome Biol. Evol.">
        <title>Divergent and convergent evolution of fungal pathogenicity.</title>
        <authorList>
            <person name="Shang Y."/>
            <person name="Xiao G."/>
            <person name="Zheng P."/>
            <person name="Cen K."/>
            <person name="Zhan S."/>
            <person name="Wang C."/>
        </authorList>
    </citation>
    <scope>NUCLEOTIDE SEQUENCE [LARGE SCALE GENOMIC DNA]</scope>
    <source>
        <strain evidence="2 3">RCEF 2490</strain>
    </source>
</reference>
<organism evidence="2 3">
    <name type="scientific">Moelleriella libera RCEF 2490</name>
    <dbReference type="NCBI Taxonomy" id="1081109"/>
    <lineage>
        <taxon>Eukaryota</taxon>
        <taxon>Fungi</taxon>
        <taxon>Dikarya</taxon>
        <taxon>Ascomycota</taxon>
        <taxon>Pezizomycotina</taxon>
        <taxon>Sordariomycetes</taxon>
        <taxon>Hypocreomycetidae</taxon>
        <taxon>Hypocreales</taxon>
        <taxon>Clavicipitaceae</taxon>
        <taxon>Moelleriella</taxon>
    </lineage>
</organism>
<feature type="compositionally biased region" description="Basic and acidic residues" evidence="1">
    <location>
        <begin position="1"/>
        <end position="18"/>
    </location>
</feature>
<feature type="region of interest" description="Disordered" evidence="1">
    <location>
        <begin position="240"/>
        <end position="327"/>
    </location>
</feature>
<dbReference type="AlphaFoldDB" id="A0A162IDC9"/>
<feature type="compositionally biased region" description="Basic and acidic residues" evidence="1">
    <location>
        <begin position="240"/>
        <end position="253"/>
    </location>
</feature>
<name>A0A162IDC9_9HYPO</name>
<evidence type="ECO:0000256" key="1">
    <source>
        <dbReference type="SAM" id="MobiDB-lite"/>
    </source>
</evidence>
<sequence>MGYPADHKMPVRPKDKAARLLSKPGSRPSQSLPVDPQELTRRLFVLRAERKVQSDRKKRQKIEAEKTTNATMGQKPQSGDGMRDALEKVDQKTQIVSQNKLDRSSSKQSNVSSDRSNEGFGYHHVPQVAASQFTRTTTVDNADQGPIHKLAVRRVQSLRDRRPDMARHEPNLPATLGQDVSIYSSSPRNLAHGHGKHGLGDDDGIQENLKRLSAGSIPARAESPPTDALEMVAAILAPERPDVVGDPNEHRVDWTQNDEAMTKRMPSSPPKHPELRKMESKWTLKGRLGGLGRQVKDDKPPSPPTEAVLQEALSRSPKSSFFSRFKR</sequence>
<keyword evidence="3" id="KW-1185">Reference proteome</keyword>
<feature type="compositionally biased region" description="Basic and acidic residues" evidence="1">
    <location>
        <begin position="271"/>
        <end position="282"/>
    </location>
</feature>
<dbReference type="Proteomes" id="UP000078544">
    <property type="component" value="Unassembled WGS sequence"/>
</dbReference>
<feature type="region of interest" description="Disordered" evidence="1">
    <location>
        <begin position="184"/>
        <end position="205"/>
    </location>
</feature>
<comment type="caution">
    <text evidence="2">The sequence shown here is derived from an EMBL/GenBank/DDBJ whole genome shotgun (WGS) entry which is preliminary data.</text>
</comment>
<feature type="compositionally biased region" description="Polar residues" evidence="1">
    <location>
        <begin position="129"/>
        <end position="141"/>
    </location>
</feature>
<feature type="region of interest" description="Disordered" evidence="1">
    <location>
        <begin position="1"/>
        <end position="147"/>
    </location>
</feature>
<protein>
    <submittedName>
        <fullName evidence="2">Uncharacterized protein</fullName>
    </submittedName>
</protein>
<feature type="compositionally biased region" description="Low complexity" evidence="1">
    <location>
        <begin position="314"/>
        <end position="327"/>
    </location>
</feature>
<feature type="compositionally biased region" description="Polar residues" evidence="1">
    <location>
        <begin position="67"/>
        <end position="77"/>
    </location>
</feature>
<proteinExistence type="predicted"/>
<gene>
    <name evidence="2" type="ORF">AAL_06547</name>
</gene>
<feature type="compositionally biased region" description="Basic and acidic residues" evidence="1">
    <location>
        <begin position="81"/>
        <end position="91"/>
    </location>
</feature>